<comment type="caution">
    <text evidence="6">The sequence shown here is derived from an EMBL/GenBank/DDBJ whole genome shotgun (WGS) entry which is preliminary data.</text>
</comment>
<dbReference type="PANTHER" id="PTHR30055">
    <property type="entry name" value="HTH-TYPE TRANSCRIPTIONAL REGULATOR RUTR"/>
    <property type="match status" value="1"/>
</dbReference>
<keyword evidence="1" id="KW-0805">Transcription regulation</keyword>
<dbReference type="Proteomes" id="UP001597286">
    <property type="component" value="Unassembled WGS sequence"/>
</dbReference>
<evidence type="ECO:0000256" key="2">
    <source>
        <dbReference type="ARBA" id="ARBA00023125"/>
    </source>
</evidence>
<evidence type="ECO:0000313" key="7">
    <source>
        <dbReference type="Proteomes" id="UP001597286"/>
    </source>
</evidence>
<accession>A0ABW4P6C1</accession>
<dbReference type="Gene3D" id="1.10.357.10">
    <property type="entry name" value="Tetracycline Repressor, domain 2"/>
    <property type="match status" value="1"/>
</dbReference>
<organism evidence="6 7">
    <name type="scientific">Rhodococcus gannanensis</name>
    <dbReference type="NCBI Taxonomy" id="1960308"/>
    <lineage>
        <taxon>Bacteria</taxon>
        <taxon>Bacillati</taxon>
        <taxon>Actinomycetota</taxon>
        <taxon>Actinomycetes</taxon>
        <taxon>Mycobacteriales</taxon>
        <taxon>Nocardiaceae</taxon>
        <taxon>Rhodococcus</taxon>
    </lineage>
</organism>
<dbReference type="PROSITE" id="PS50977">
    <property type="entry name" value="HTH_TETR_2"/>
    <property type="match status" value="1"/>
</dbReference>
<dbReference type="InterPro" id="IPR009057">
    <property type="entry name" value="Homeodomain-like_sf"/>
</dbReference>
<gene>
    <name evidence="6" type="ORF">ACFSJG_15200</name>
</gene>
<evidence type="ECO:0000256" key="4">
    <source>
        <dbReference type="PROSITE-ProRule" id="PRU00335"/>
    </source>
</evidence>
<keyword evidence="7" id="KW-1185">Reference proteome</keyword>
<dbReference type="EMBL" id="JBHUFB010000012">
    <property type="protein sequence ID" value="MFD1813566.1"/>
    <property type="molecule type" value="Genomic_DNA"/>
</dbReference>
<feature type="domain" description="HTH tetR-type" evidence="5">
    <location>
        <begin position="17"/>
        <end position="77"/>
    </location>
</feature>
<dbReference type="PANTHER" id="PTHR30055:SF207">
    <property type="entry name" value="HTH-TYPE TRANSCRIPTIONAL REPRESSOR FATR"/>
    <property type="match status" value="1"/>
</dbReference>
<reference evidence="7" key="1">
    <citation type="journal article" date="2019" name="Int. J. Syst. Evol. Microbiol.">
        <title>The Global Catalogue of Microorganisms (GCM) 10K type strain sequencing project: providing services to taxonomists for standard genome sequencing and annotation.</title>
        <authorList>
            <consortium name="The Broad Institute Genomics Platform"/>
            <consortium name="The Broad Institute Genome Sequencing Center for Infectious Disease"/>
            <person name="Wu L."/>
            <person name="Ma J."/>
        </authorList>
    </citation>
    <scope>NUCLEOTIDE SEQUENCE [LARGE SCALE GENOMIC DNA]</scope>
    <source>
        <strain evidence="7">DT72</strain>
    </source>
</reference>
<dbReference type="SUPFAM" id="SSF48498">
    <property type="entry name" value="Tetracyclin repressor-like, C-terminal domain"/>
    <property type="match status" value="1"/>
</dbReference>
<dbReference type="Pfam" id="PF00440">
    <property type="entry name" value="TetR_N"/>
    <property type="match status" value="1"/>
</dbReference>
<dbReference type="Pfam" id="PF02909">
    <property type="entry name" value="TetR_C_1"/>
    <property type="match status" value="1"/>
</dbReference>
<evidence type="ECO:0000259" key="5">
    <source>
        <dbReference type="PROSITE" id="PS50977"/>
    </source>
</evidence>
<keyword evidence="3" id="KW-0804">Transcription</keyword>
<name>A0ABW4P6C1_9NOCA</name>
<dbReference type="Gene3D" id="1.10.10.60">
    <property type="entry name" value="Homeodomain-like"/>
    <property type="match status" value="1"/>
</dbReference>
<dbReference type="InterPro" id="IPR004111">
    <property type="entry name" value="Repressor_TetR_C"/>
</dbReference>
<dbReference type="InterPro" id="IPR036271">
    <property type="entry name" value="Tet_transcr_reg_TetR-rel_C_sf"/>
</dbReference>
<proteinExistence type="predicted"/>
<dbReference type="InterPro" id="IPR050109">
    <property type="entry name" value="HTH-type_TetR-like_transc_reg"/>
</dbReference>
<dbReference type="RefSeq" id="WP_378486075.1">
    <property type="nucleotide sequence ID" value="NZ_JBHUFB010000012.1"/>
</dbReference>
<dbReference type="InterPro" id="IPR001647">
    <property type="entry name" value="HTH_TetR"/>
</dbReference>
<dbReference type="SUPFAM" id="SSF46689">
    <property type="entry name" value="Homeodomain-like"/>
    <property type="match status" value="1"/>
</dbReference>
<sequence>MARQDSEPKRQRRERGSINPDDIVAGAFELAEQVTLDNLSMPMLGKHLGVGVTSIYWYFRKKDDLLNEMTDRAVREHLMSVEFPEVTGWRDMLATYARTMRATFLANPILIDLILIRSTLSPKHGQIGAQQIEQVVAGLVAAGLPLADAYDTFSAVQLHVRGFVVLARLGDKARDADPNSHAYYEDLEITPENTPLLAEATALGNTGGVPDDRNFEYGLECILDHAAARLDATAGSAKRTTRRRTKSAGA</sequence>
<feature type="DNA-binding region" description="H-T-H motif" evidence="4">
    <location>
        <begin position="40"/>
        <end position="59"/>
    </location>
</feature>
<evidence type="ECO:0000256" key="3">
    <source>
        <dbReference type="ARBA" id="ARBA00023163"/>
    </source>
</evidence>
<evidence type="ECO:0000256" key="1">
    <source>
        <dbReference type="ARBA" id="ARBA00023015"/>
    </source>
</evidence>
<evidence type="ECO:0000313" key="6">
    <source>
        <dbReference type="EMBL" id="MFD1813566.1"/>
    </source>
</evidence>
<protein>
    <submittedName>
        <fullName evidence="6">TetR/AcrR family transcriptional regulator</fullName>
    </submittedName>
</protein>
<keyword evidence="2 4" id="KW-0238">DNA-binding</keyword>